<evidence type="ECO:0000313" key="2">
    <source>
        <dbReference type="Proteomes" id="UP000318126"/>
    </source>
</evidence>
<keyword evidence="2" id="KW-1185">Reference proteome</keyword>
<evidence type="ECO:0008006" key="3">
    <source>
        <dbReference type="Google" id="ProtNLM"/>
    </source>
</evidence>
<name>A0A553JK79_SHEHA</name>
<accession>A0A553JK79</accession>
<dbReference type="OrthoDB" id="9762853at2"/>
<comment type="caution">
    <text evidence="1">The sequence shown here is derived from an EMBL/GenBank/DDBJ whole genome shotgun (WGS) entry which is preliminary data.</text>
</comment>
<gene>
    <name evidence="1" type="ORF">FN961_18535</name>
</gene>
<dbReference type="EMBL" id="VKGK01000026">
    <property type="protein sequence ID" value="TRY12818.1"/>
    <property type="molecule type" value="Genomic_DNA"/>
</dbReference>
<dbReference type="RefSeq" id="WP_144041669.1">
    <property type="nucleotide sequence ID" value="NZ_BMPL01000024.1"/>
</dbReference>
<proteinExistence type="predicted"/>
<protein>
    <recommendedName>
        <fullName evidence="3">Baseplate protein J-like domain-containing protein</fullName>
    </recommendedName>
</protein>
<reference evidence="2" key="1">
    <citation type="submission" date="2019-07" db="EMBL/GenBank/DDBJ databases">
        <title>Shewanella sp. YLB-08 draft genomic sequence.</title>
        <authorList>
            <person name="Yu L."/>
        </authorList>
    </citation>
    <scope>NUCLEOTIDE SEQUENCE [LARGE SCALE GENOMIC DNA]</scope>
    <source>
        <strain evidence="2">JCM 20706</strain>
    </source>
</reference>
<dbReference type="Proteomes" id="UP000318126">
    <property type="component" value="Unassembled WGS sequence"/>
</dbReference>
<organism evidence="1 2">
    <name type="scientific">Shewanella hanedai</name>
    <name type="common">Alteromonas hanedai</name>
    <dbReference type="NCBI Taxonomy" id="25"/>
    <lineage>
        <taxon>Bacteria</taxon>
        <taxon>Pseudomonadati</taxon>
        <taxon>Pseudomonadota</taxon>
        <taxon>Gammaproteobacteria</taxon>
        <taxon>Alteromonadales</taxon>
        <taxon>Shewanellaceae</taxon>
        <taxon>Shewanella</taxon>
    </lineage>
</organism>
<sequence length="1583" mass="177112">MKSSLAIARNGTQEYERLAAELSAEYVSVEERSVEQQLALMQKLASHIRFFNQDNEVEGDWSGLFESDSADMLAYLDAPESLAVDKLSSNSEQRAQLDRLGQLSQPQRVLVYIFLRMSQVIRSQFNQLTQRHLDFYYRQVLQLSPSTGKPDSVHLTCAVADGTDGTTLTQGTLFSGGSDNQGLPVQYALDDNYQLNRAQISQVKTLRVSREYQSLNQMRQLYKNGFEVIMRWALGQYFQGDQLPAYPLGRYFDSRVDIADLLEKYQAWSSNTPPAVEGSPEQLEYKNYIEVVLGFAAVDEFNDVMAVYAQAEDSGRPHPDESQWIAATEKIDTAFNLRWQRKEMQQLVEIYRSSARGEKGRLHTLFEYVFGQPLPGDRLPAMPSTTDDLESLYEQLSDTSKKETDKYKLAGRYIGSLGMSVADFLFVYGMHEASAALYEMQLRQILDPNQDVQTSWFRFFKKFQRLEMQGRSKQLPRVGRWDIRNMLPNTDVKLDGGVAAFGVADNHQASENYYGPGLAVVSSLLHMEEGERHVHLEIACKQKDFPMDDLLLAKSRNKLHFQLQLSGADGWQTLNTQANAETVDFAVANIGNDLIAAYNSDQLSLVVALSDVKPVLFGEYLIFTDGSIWQVVGFGNDTLAGVQQLRLKYLSQVEGLSNERTLRLPQLDFVQEATSLTTLTYAASKQQVSLQTEDEGFGSAPEVIEQGDYLVLNSGLVLLVTQLTEEGRKAKVTSLGYMPEVVMTSLNGNSSGQNHYRFTSLAFKESDVLGKLEHQRLLGEAVDGGVTFNSRDIDRLIRFPNGLSFKIRHLVDAADDKDETDPDKPYHQALLDALPTETGSGIDLRIKKFNTFPGFIFDIKLDSTQPSVTPAAKSEAIPGFAPTEAVLRVQVASVIDSSSANGAIDMAYEYLKDIRLHNVTLNVEVKGLTNLQLANDDSTLAVGQPFEPFGSQPYIGSALYFSHYELARKQLDNISLNMQWVDLPGSLNNHYQAYRSAYPAQVPSLTNSAFQVGMEMFNQRAWIDQNKDKLLFNTDAEDTSHIRIEQGFKHSAYDFLPDYSPTPPASPLESERYFKLSLQSPDFQHKLYPHVLRKLGLETAQSEGAELPLINEPYTPKVKLFTVDYQASEIIAPSLNEQDEHAFLAHLHPFGGVNLNKVLDPNRPQDGVRLVPGFDEEGYLYLGLKDARPNDEISILVQVQTGSGEPNLDTPRLHWYYRNQTGLASLPAENLLHDTTKSMSFSGLIRVRLPADATLDGPILPGEHHWLAVQVKNNADAAAKILAIKTQTVTARRTNPISAGSSAILPAGTVSSLVQSNSAISSVSQAYDSFGGLASANDKEYNRDASERLRHRNRAVNFWDYERLTLSRFPQLRQVKCLTSGEVPKAPLNQISMMVIPELSQQQLDGVLEPAASADLLEQIRQSLSEVAPPEVDIKVKNPVFQQLKFRVAVRFNPGFGPGIFSAEVVKQIKRLLTPWADAEATPLQFGNRLHFSEVINHLERQPYVDYVAALKCFKRVTLFPDSEEERQVFQEVEGKSIQVQRPDALLVSDTSHRVDIIASEHFAPEDYMGVGYMVIGLDNIVQ</sequence>
<evidence type="ECO:0000313" key="1">
    <source>
        <dbReference type="EMBL" id="TRY12818.1"/>
    </source>
</evidence>